<dbReference type="Pfam" id="PF08906">
    <property type="entry name" value="T6SS_Tdi1_C"/>
    <property type="match status" value="1"/>
</dbReference>
<proteinExistence type="predicted"/>
<feature type="domain" description="T6SS immunity protein Tdi1 C-terminal" evidence="1">
    <location>
        <begin position="128"/>
        <end position="189"/>
    </location>
</feature>
<keyword evidence="3" id="KW-1185">Reference proteome</keyword>
<evidence type="ECO:0000313" key="2">
    <source>
        <dbReference type="EMBL" id="MDR6302300.1"/>
    </source>
</evidence>
<dbReference type="EMBL" id="JAVDQA010000015">
    <property type="protein sequence ID" value="MDR6302300.1"/>
    <property type="molecule type" value="Genomic_DNA"/>
</dbReference>
<dbReference type="InterPro" id="IPR015002">
    <property type="entry name" value="T6SS_Tdi1_C"/>
</dbReference>
<comment type="caution">
    <text evidence="2">The sequence shown here is derived from an EMBL/GenBank/DDBJ whole genome shotgun (WGS) entry which is preliminary data.</text>
</comment>
<gene>
    <name evidence="2" type="ORF">GGR31_002980</name>
</gene>
<organism evidence="2 3">
    <name type="scientific">Mesonia maritima</name>
    <dbReference type="NCBI Taxonomy" id="1793873"/>
    <lineage>
        <taxon>Bacteria</taxon>
        <taxon>Pseudomonadati</taxon>
        <taxon>Bacteroidota</taxon>
        <taxon>Flavobacteriia</taxon>
        <taxon>Flavobacteriales</taxon>
        <taxon>Flavobacteriaceae</taxon>
        <taxon>Mesonia</taxon>
    </lineage>
</organism>
<evidence type="ECO:0000313" key="3">
    <source>
        <dbReference type="Proteomes" id="UP001257659"/>
    </source>
</evidence>
<protein>
    <recommendedName>
        <fullName evidence="1">T6SS immunity protein Tdi1 C-terminal domain-containing protein</fullName>
    </recommendedName>
</protein>
<name>A0ABU1K9L8_9FLAO</name>
<sequence>MLELFKSKNKKDDILFSLERKQDSIFDKKFKDKDDLSILFSNYGGTSYNRGMFRIHNKTSALYWTSIVTDFFPQYKNKICCFSYDWMGRQFAIDITDPKKNYLFDAATGEDFELPQTLNGFFNEELVDYRDDTLIPEDFNDILKKLKIDILSPNKCIGYKQLLFLGGEDNLDNTEVIDMDIYWNMNYQIYSKIHKMKKRNIINNIKYE</sequence>
<dbReference type="Proteomes" id="UP001257659">
    <property type="component" value="Unassembled WGS sequence"/>
</dbReference>
<evidence type="ECO:0000259" key="1">
    <source>
        <dbReference type="Pfam" id="PF08906"/>
    </source>
</evidence>
<dbReference type="RefSeq" id="WP_309730808.1">
    <property type="nucleotide sequence ID" value="NZ_JAVDQA010000015.1"/>
</dbReference>
<reference evidence="2 3" key="1">
    <citation type="submission" date="2023-07" db="EMBL/GenBank/DDBJ databases">
        <title>Genomic Encyclopedia of Type Strains, Phase IV (KMG-IV): sequencing the most valuable type-strain genomes for metagenomic binning, comparative biology and taxonomic classification.</title>
        <authorList>
            <person name="Goeker M."/>
        </authorList>
    </citation>
    <scope>NUCLEOTIDE SEQUENCE [LARGE SCALE GENOMIC DNA]</scope>
    <source>
        <strain evidence="2 3">DSM 102814</strain>
    </source>
</reference>
<accession>A0ABU1K9L8</accession>